<protein>
    <submittedName>
        <fullName evidence="1">Uncharacterized protein</fullName>
    </submittedName>
</protein>
<dbReference type="EMBL" id="JARBDR010000342">
    <property type="protein sequence ID" value="KAJ8314308.1"/>
    <property type="molecule type" value="Genomic_DNA"/>
</dbReference>
<keyword evidence="2" id="KW-1185">Reference proteome</keyword>
<proteinExistence type="predicted"/>
<reference evidence="1 2" key="1">
    <citation type="submission" date="2022-12" db="EMBL/GenBank/DDBJ databases">
        <title>Chromosome-level genome of Tegillarca granosa.</title>
        <authorList>
            <person name="Kim J."/>
        </authorList>
    </citation>
    <scope>NUCLEOTIDE SEQUENCE [LARGE SCALE GENOMIC DNA]</scope>
    <source>
        <strain evidence="1">Teg-2019</strain>
        <tissue evidence="1">Adductor muscle</tissue>
    </source>
</reference>
<name>A0ABQ9FF68_TEGGR</name>
<dbReference type="Proteomes" id="UP001217089">
    <property type="component" value="Unassembled WGS sequence"/>
</dbReference>
<gene>
    <name evidence="1" type="ORF">KUTeg_008869</name>
</gene>
<evidence type="ECO:0000313" key="2">
    <source>
        <dbReference type="Proteomes" id="UP001217089"/>
    </source>
</evidence>
<organism evidence="1 2">
    <name type="scientific">Tegillarca granosa</name>
    <name type="common">Malaysian cockle</name>
    <name type="synonym">Anadara granosa</name>
    <dbReference type="NCBI Taxonomy" id="220873"/>
    <lineage>
        <taxon>Eukaryota</taxon>
        <taxon>Metazoa</taxon>
        <taxon>Spiralia</taxon>
        <taxon>Lophotrochozoa</taxon>
        <taxon>Mollusca</taxon>
        <taxon>Bivalvia</taxon>
        <taxon>Autobranchia</taxon>
        <taxon>Pteriomorphia</taxon>
        <taxon>Arcoida</taxon>
        <taxon>Arcoidea</taxon>
        <taxon>Arcidae</taxon>
        <taxon>Tegillarca</taxon>
    </lineage>
</organism>
<accession>A0ABQ9FF68</accession>
<sequence length="197" mass="22362">MYPNQGFQNSKVQHKGARQALLNVTFEKPQPYLYVCVLEPQCGRRMLQVDLYLSNEKRSWVFNIGDSKSNDGTGNDGSTQENDAELVGKNENMTLIGSDKCSNLKKVFANSLCSGVTHVRLYISNLHIRIQNNKGMDARICKWCLFALNNQSDSEGQKNDYIYIGLNRVIRYYLKRGAGVCKTKIKWACPCSTDDFK</sequence>
<comment type="caution">
    <text evidence="1">The sequence shown here is derived from an EMBL/GenBank/DDBJ whole genome shotgun (WGS) entry which is preliminary data.</text>
</comment>
<evidence type="ECO:0000313" key="1">
    <source>
        <dbReference type="EMBL" id="KAJ8314308.1"/>
    </source>
</evidence>